<dbReference type="AlphaFoldDB" id="A0A6P1W744"/>
<feature type="transmembrane region" description="Helical" evidence="1">
    <location>
        <begin position="127"/>
        <end position="146"/>
    </location>
</feature>
<evidence type="ECO:0000256" key="1">
    <source>
        <dbReference type="SAM" id="Phobius"/>
    </source>
</evidence>
<keyword evidence="1" id="KW-0812">Transmembrane</keyword>
<reference evidence="2 3" key="1">
    <citation type="submission" date="2019-11" db="EMBL/GenBank/DDBJ databases">
        <title>Spirosoma endbachense sp. nov., isolated from a natural salt meadow.</title>
        <authorList>
            <person name="Rojas J."/>
            <person name="Ambika Manirajan B."/>
            <person name="Ratering S."/>
            <person name="Suarez C."/>
            <person name="Geissler-Plaum R."/>
            <person name="Schnell S."/>
        </authorList>
    </citation>
    <scope>NUCLEOTIDE SEQUENCE [LARGE SCALE GENOMIC DNA]</scope>
    <source>
        <strain evidence="2 3">I-24</strain>
    </source>
</reference>
<dbReference type="KEGG" id="senf:GJR95_37625"/>
<evidence type="ECO:0000313" key="2">
    <source>
        <dbReference type="EMBL" id="QHW00399.1"/>
    </source>
</evidence>
<sequence>MELDEFKAFYQAHFELVPDKSGPDLEEMLRTRSHTAIERILRNLLLEVGSALVFMLVLTFVMVTWSSTVFRWVGGCLVILGIIQMVTFIRQYRQLRNQLNWSLGSVKQYLVAMEAIISRFVQLYFRYCMRSIPVGMVIGGMLGAYVGVTGDTSDPAFSALPEHPGVGFLITSLVLSVLSIIGTYFMLKWYIQRLYGQYLDELKACITQLE</sequence>
<name>A0A6P1W744_9BACT</name>
<dbReference type="Proteomes" id="UP000464577">
    <property type="component" value="Chromosome"/>
</dbReference>
<dbReference type="EMBL" id="CP045997">
    <property type="protein sequence ID" value="QHW00399.1"/>
    <property type="molecule type" value="Genomic_DNA"/>
</dbReference>
<keyword evidence="1" id="KW-0472">Membrane</keyword>
<gene>
    <name evidence="2" type="ORF">GJR95_37625</name>
</gene>
<accession>A0A6P1W744</accession>
<dbReference type="RefSeq" id="WP_162390790.1">
    <property type="nucleotide sequence ID" value="NZ_CP045997.1"/>
</dbReference>
<feature type="transmembrane region" description="Helical" evidence="1">
    <location>
        <begin position="69"/>
        <end position="89"/>
    </location>
</feature>
<proteinExistence type="predicted"/>
<keyword evidence="1" id="KW-1133">Transmembrane helix</keyword>
<keyword evidence="3" id="KW-1185">Reference proteome</keyword>
<organism evidence="2 3">
    <name type="scientific">Spirosoma endbachense</name>
    <dbReference type="NCBI Taxonomy" id="2666025"/>
    <lineage>
        <taxon>Bacteria</taxon>
        <taxon>Pseudomonadati</taxon>
        <taxon>Bacteroidota</taxon>
        <taxon>Cytophagia</taxon>
        <taxon>Cytophagales</taxon>
        <taxon>Cytophagaceae</taxon>
        <taxon>Spirosoma</taxon>
    </lineage>
</organism>
<protein>
    <submittedName>
        <fullName evidence="2">Uncharacterized protein</fullName>
    </submittedName>
</protein>
<feature type="transmembrane region" description="Helical" evidence="1">
    <location>
        <begin position="40"/>
        <end position="63"/>
    </location>
</feature>
<feature type="transmembrane region" description="Helical" evidence="1">
    <location>
        <begin position="166"/>
        <end position="187"/>
    </location>
</feature>
<evidence type="ECO:0000313" key="3">
    <source>
        <dbReference type="Proteomes" id="UP000464577"/>
    </source>
</evidence>